<feature type="transmembrane region" description="Helical" evidence="1">
    <location>
        <begin position="211"/>
        <end position="228"/>
    </location>
</feature>
<feature type="transmembrane region" description="Helical" evidence="1">
    <location>
        <begin position="148"/>
        <end position="164"/>
    </location>
</feature>
<proteinExistence type="predicted"/>
<dbReference type="RefSeq" id="WP_372823521.1">
    <property type="nucleotide sequence ID" value="NZ_JARRIF010000002.1"/>
</dbReference>
<gene>
    <name evidence="2" type="ORF">P8X34_05070</name>
</gene>
<dbReference type="Pfam" id="PF09852">
    <property type="entry name" value="DUF2079"/>
    <property type="match status" value="1"/>
</dbReference>
<dbReference type="InterPro" id="IPR018650">
    <property type="entry name" value="STSV1_Orf64"/>
</dbReference>
<reference evidence="2 3" key="1">
    <citation type="submission" date="2023-03" db="EMBL/GenBank/DDBJ databases">
        <title>Speciation in Pyrococcus: adaptation to high temperature as a mechanism.</title>
        <authorList>
            <person name="Gu J."/>
        </authorList>
    </citation>
    <scope>NUCLEOTIDE SEQUENCE [LARGE SCALE GENOMIC DNA]</scope>
    <source>
        <strain evidence="2 3">LMOA34</strain>
    </source>
</reference>
<comment type="caution">
    <text evidence="2">The sequence shown here is derived from an EMBL/GenBank/DDBJ whole genome shotgun (WGS) entry which is preliminary data.</text>
</comment>
<feature type="transmembrane region" description="Helical" evidence="1">
    <location>
        <begin position="288"/>
        <end position="310"/>
    </location>
</feature>
<dbReference type="EMBL" id="JARRIG010000003">
    <property type="protein sequence ID" value="MFA4804112.1"/>
    <property type="molecule type" value="Genomic_DNA"/>
</dbReference>
<protein>
    <submittedName>
        <fullName evidence="2">DUF2079 domain-containing protein</fullName>
    </submittedName>
</protein>
<keyword evidence="3" id="KW-1185">Reference proteome</keyword>
<keyword evidence="1" id="KW-0472">Membrane</keyword>
<accession>A0ABV4T2W1</accession>
<keyword evidence="1" id="KW-0812">Transmembrane</keyword>
<feature type="transmembrane region" description="Helical" evidence="1">
    <location>
        <begin position="81"/>
        <end position="114"/>
    </location>
</feature>
<keyword evidence="1" id="KW-1133">Transmembrane helix</keyword>
<name>A0ABV4T2W1_9EURY</name>
<sequence length="361" mass="41418">MPSKYFLAVLVLMGIYAAFFAKYSIERTYALYETRGNYGVDTEIFYQSFLSTIEGGGFFYNDHEYTRFGATSHFGVHNSPILLLILPIFALFPYIETLLIIQTLAVALSILTFFKFSRSILDEKSAFIVSIIYMINPMLHGINRFEFHAVSLALPLIFIFAYFYEKGILKLTIASALLVLAVREDSFLILLSLMILRALRGESRFDLMEKLIFASSVLWPAFSIFFVIPHFAPKYPHLSNYTLGVPHPYLSLMLIVALFLSFGLIPLLKLRYVLPGIPLLLELILSKRFQYVIFWNHYCYMIVSYFAIATVYTLKEQKSKKILVYALILAFLTFLVSSPAVHEGLPLVFDVRIPPELLLLY</sequence>
<evidence type="ECO:0000256" key="1">
    <source>
        <dbReference type="SAM" id="Phobius"/>
    </source>
</evidence>
<feature type="transmembrane region" description="Helical" evidence="1">
    <location>
        <begin position="249"/>
        <end position="268"/>
    </location>
</feature>
<feature type="transmembrane region" description="Helical" evidence="1">
    <location>
        <begin position="6"/>
        <end position="23"/>
    </location>
</feature>
<evidence type="ECO:0000313" key="3">
    <source>
        <dbReference type="Proteomes" id="UP001571980"/>
    </source>
</evidence>
<organism evidence="2 3">
    <name type="scientific">Pyrococcus kukulkanii</name>
    <dbReference type="NCBI Taxonomy" id="1609559"/>
    <lineage>
        <taxon>Archaea</taxon>
        <taxon>Methanobacteriati</taxon>
        <taxon>Methanobacteriota</taxon>
        <taxon>Thermococci</taxon>
        <taxon>Thermococcales</taxon>
        <taxon>Thermococcaceae</taxon>
        <taxon>Pyrococcus</taxon>
    </lineage>
</organism>
<feature type="transmembrane region" description="Helical" evidence="1">
    <location>
        <begin position="176"/>
        <end position="199"/>
    </location>
</feature>
<dbReference type="Proteomes" id="UP001571980">
    <property type="component" value="Unassembled WGS sequence"/>
</dbReference>
<evidence type="ECO:0000313" key="2">
    <source>
        <dbReference type="EMBL" id="MFA4804112.1"/>
    </source>
</evidence>
<feature type="transmembrane region" description="Helical" evidence="1">
    <location>
        <begin position="322"/>
        <end position="341"/>
    </location>
</feature>